<gene>
    <name evidence="2" type="ORF">LSH36_455g07064</name>
</gene>
<dbReference type="Proteomes" id="UP001208570">
    <property type="component" value="Unassembled WGS sequence"/>
</dbReference>
<dbReference type="AlphaFoldDB" id="A0AAD9MXR4"/>
<comment type="caution">
    <text evidence="2">The sequence shown here is derived from an EMBL/GenBank/DDBJ whole genome shotgun (WGS) entry which is preliminary data.</text>
</comment>
<protein>
    <submittedName>
        <fullName evidence="2">Uncharacterized protein</fullName>
    </submittedName>
</protein>
<feature type="transmembrane region" description="Helical" evidence="1">
    <location>
        <begin position="20"/>
        <end position="41"/>
    </location>
</feature>
<organism evidence="2 3">
    <name type="scientific">Paralvinella palmiformis</name>
    <dbReference type="NCBI Taxonomy" id="53620"/>
    <lineage>
        <taxon>Eukaryota</taxon>
        <taxon>Metazoa</taxon>
        <taxon>Spiralia</taxon>
        <taxon>Lophotrochozoa</taxon>
        <taxon>Annelida</taxon>
        <taxon>Polychaeta</taxon>
        <taxon>Sedentaria</taxon>
        <taxon>Canalipalpata</taxon>
        <taxon>Terebellida</taxon>
        <taxon>Terebelliformia</taxon>
        <taxon>Alvinellidae</taxon>
        <taxon>Paralvinella</taxon>
    </lineage>
</organism>
<evidence type="ECO:0000313" key="2">
    <source>
        <dbReference type="EMBL" id="KAK2149335.1"/>
    </source>
</evidence>
<reference evidence="2" key="1">
    <citation type="journal article" date="2023" name="Mol. Biol. Evol.">
        <title>Third-Generation Sequencing Reveals the Adaptive Role of the Epigenome in Three Deep-Sea Polychaetes.</title>
        <authorList>
            <person name="Perez M."/>
            <person name="Aroh O."/>
            <person name="Sun Y."/>
            <person name="Lan Y."/>
            <person name="Juniper S.K."/>
            <person name="Young C.R."/>
            <person name="Angers B."/>
            <person name="Qian P.Y."/>
        </authorList>
    </citation>
    <scope>NUCLEOTIDE SEQUENCE</scope>
    <source>
        <strain evidence="2">P08H-3</strain>
    </source>
</reference>
<keyword evidence="3" id="KW-1185">Reference proteome</keyword>
<keyword evidence="1" id="KW-1133">Transmembrane helix</keyword>
<sequence>MKMMLQKYPQKSSLGMMGILKGAIIAETTIFCGVAVTWYALCNYPDFRLTMYRNCRPVLKGFYYILERFSGESPRLEDYKKWKVPEQSPS</sequence>
<keyword evidence="1" id="KW-0472">Membrane</keyword>
<accession>A0AAD9MXR4</accession>
<proteinExistence type="predicted"/>
<evidence type="ECO:0000256" key="1">
    <source>
        <dbReference type="SAM" id="Phobius"/>
    </source>
</evidence>
<dbReference type="EMBL" id="JAODUP010000456">
    <property type="protein sequence ID" value="KAK2149335.1"/>
    <property type="molecule type" value="Genomic_DNA"/>
</dbReference>
<name>A0AAD9MXR4_9ANNE</name>
<keyword evidence="1" id="KW-0812">Transmembrane</keyword>
<evidence type="ECO:0000313" key="3">
    <source>
        <dbReference type="Proteomes" id="UP001208570"/>
    </source>
</evidence>